<dbReference type="AlphaFoldDB" id="A0A4Q9MNZ1"/>
<dbReference type="OrthoDB" id="5404599at2759"/>
<dbReference type="InterPro" id="IPR002575">
    <property type="entry name" value="Aminoglycoside_PTrfase"/>
</dbReference>
<dbReference type="InterPro" id="IPR051678">
    <property type="entry name" value="AGP_Transferase"/>
</dbReference>
<dbReference type="Proteomes" id="UP000292957">
    <property type="component" value="Unassembled WGS sequence"/>
</dbReference>
<dbReference type="PANTHER" id="PTHR21310">
    <property type="entry name" value="AMINOGLYCOSIDE PHOSPHOTRANSFERASE-RELATED-RELATED"/>
    <property type="match status" value="1"/>
</dbReference>
<accession>A0A4Q9MNZ1</accession>
<dbReference type="Pfam" id="PF01636">
    <property type="entry name" value="APH"/>
    <property type="match status" value="1"/>
</dbReference>
<reference evidence="2" key="1">
    <citation type="submission" date="2019-01" db="EMBL/GenBank/DDBJ databases">
        <title>Draft genome sequences of three monokaryotic isolates of the white-rot basidiomycete fungus Dichomitus squalens.</title>
        <authorList>
            <consortium name="DOE Joint Genome Institute"/>
            <person name="Lopez S.C."/>
            <person name="Andreopoulos B."/>
            <person name="Pangilinan J."/>
            <person name="Lipzen A."/>
            <person name="Riley R."/>
            <person name="Ahrendt S."/>
            <person name="Ng V."/>
            <person name="Barry K."/>
            <person name="Daum C."/>
            <person name="Grigoriev I.V."/>
            <person name="Hilden K.S."/>
            <person name="Makela M.R."/>
            <person name="de Vries R.P."/>
        </authorList>
    </citation>
    <scope>NUCLEOTIDE SEQUENCE [LARGE SCALE GENOMIC DNA]</scope>
    <source>
        <strain evidence="2">OM18370.1</strain>
    </source>
</reference>
<dbReference type="Gene3D" id="3.90.1200.10">
    <property type="match status" value="1"/>
</dbReference>
<name>A0A4Q9MNZ1_9APHY</name>
<dbReference type="InterPro" id="IPR011009">
    <property type="entry name" value="Kinase-like_dom_sf"/>
</dbReference>
<feature type="domain" description="Aminoglycoside phosphotransferase" evidence="1">
    <location>
        <begin position="193"/>
        <end position="264"/>
    </location>
</feature>
<dbReference type="EMBL" id="ML143413">
    <property type="protein sequence ID" value="TBU29389.1"/>
    <property type="molecule type" value="Genomic_DNA"/>
</dbReference>
<evidence type="ECO:0000259" key="1">
    <source>
        <dbReference type="Pfam" id="PF01636"/>
    </source>
</evidence>
<protein>
    <submittedName>
        <fullName evidence="2">Kinase-like protein</fullName>
    </submittedName>
</protein>
<gene>
    <name evidence="2" type="ORF">BD311DRAFT_796613</name>
</gene>
<sequence length="310" mass="35231">MSGTISEDNTTGSSVEFPCQFPDEIFKPSRDAIDGVLRLLGKTLKPLGEELWSRNTFYDLGDGRMAKVGPTVKIYEARAMHFVRCYTSIQVPDLYMVFEHDDQTYIVMELVDGISLRDASHTTNADGSPNYGLGPGLVADDEVLTIIEDLKNIVEELRELGRRFPPKNPWFGAWPEGPLSNCYTWEAVPAAPFKNIDEFHAYFLERLRPRCPDPSTYEALEQVRREAQDHAPVLTHGDLAPRNILVKGGRVVSVVDWETFGWYPDFWERMTIENEDLGSRIRQAVTTVFGEKPFEAKVYLYVDACLSLPW</sequence>
<organism evidence="2">
    <name type="scientific">Dichomitus squalens</name>
    <dbReference type="NCBI Taxonomy" id="114155"/>
    <lineage>
        <taxon>Eukaryota</taxon>
        <taxon>Fungi</taxon>
        <taxon>Dikarya</taxon>
        <taxon>Basidiomycota</taxon>
        <taxon>Agaricomycotina</taxon>
        <taxon>Agaricomycetes</taxon>
        <taxon>Polyporales</taxon>
        <taxon>Polyporaceae</taxon>
        <taxon>Dichomitus</taxon>
    </lineage>
</organism>
<evidence type="ECO:0000313" key="2">
    <source>
        <dbReference type="EMBL" id="TBU29389.1"/>
    </source>
</evidence>
<keyword evidence="2" id="KW-0418">Kinase</keyword>
<dbReference type="SUPFAM" id="SSF56112">
    <property type="entry name" value="Protein kinase-like (PK-like)"/>
    <property type="match status" value="1"/>
</dbReference>
<dbReference type="GO" id="GO:0016301">
    <property type="term" value="F:kinase activity"/>
    <property type="evidence" value="ECO:0007669"/>
    <property type="project" value="UniProtKB-KW"/>
</dbReference>
<dbReference type="PANTHER" id="PTHR21310:SF15">
    <property type="entry name" value="AMINOGLYCOSIDE PHOSPHOTRANSFERASE DOMAIN-CONTAINING PROTEIN"/>
    <property type="match status" value="1"/>
</dbReference>
<keyword evidence="2" id="KW-0808">Transferase</keyword>
<proteinExistence type="predicted"/>